<dbReference type="InterPro" id="IPR007396">
    <property type="entry name" value="TR_PAI2-type"/>
</dbReference>
<dbReference type="AlphaFoldDB" id="D0KXS9"/>
<dbReference type="PANTHER" id="PTHR35802:SF1">
    <property type="entry name" value="PROTEASE SYNTHASE AND SPORULATION PROTEIN PAI 2"/>
    <property type="match status" value="1"/>
</dbReference>
<dbReference type="RefSeq" id="WP_012823288.1">
    <property type="nucleotide sequence ID" value="NC_013422.1"/>
</dbReference>
<dbReference type="Gene3D" id="2.30.110.10">
    <property type="entry name" value="Electron Transport, Fmn-binding Protein, Chain A"/>
    <property type="match status" value="1"/>
</dbReference>
<evidence type="ECO:0000313" key="2">
    <source>
        <dbReference type="Proteomes" id="UP000009102"/>
    </source>
</evidence>
<dbReference type="HOGENOM" id="CLU_065853_3_0_6"/>
<dbReference type="STRING" id="555778.Hneap_0395"/>
<protein>
    <submittedName>
        <fullName evidence="1">FMN-binding negative transcriptional regulator</fullName>
    </submittedName>
</protein>
<name>D0KXS9_HALNC</name>
<dbReference type="PANTHER" id="PTHR35802">
    <property type="entry name" value="PROTEASE SYNTHASE AND SPORULATION PROTEIN PAI 2"/>
    <property type="match status" value="1"/>
</dbReference>
<sequence>MYRPPAFVENDRDTIARMIRAHPFGQLITCDQGRSEVTHLPFMLHWDKTIQGQGQGYGNSKGKLISHIARANPQWQHFAHGEEVLVVFQGPHTYISPSWYTNFGVPTWNYAAVHVRGTVRLIEDEARLIAMLTELTETHEAAQPTPWVFDIDRERRAHLMTMLVGFEIDISDIQATFKFNQNRSAEDRAGVIAALSQSPDANDQAVARLMREQMKSQKKAGTNE</sequence>
<proteinExistence type="predicted"/>
<dbReference type="KEGG" id="hna:Hneap_0395"/>
<evidence type="ECO:0000313" key="1">
    <source>
        <dbReference type="EMBL" id="ACX95252.1"/>
    </source>
</evidence>
<organism evidence="1 2">
    <name type="scientific">Halothiobacillus neapolitanus (strain ATCC 23641 / DSM 15147 / CIP 104769 / NCIMB 8539 / c2)</name>
    <name type="common">Thiobacillus neapolitanus</name>
    <dbReference type="NCBI Taxonomy" id="555778"/>
    <lineage>
        <taxon>Bacteria</taxon>
        <taxon>Pseudomonadati</taxon>
        <taxon>Pseudomonadota</taxon>
        <taxon>Gammaproteobacteria</taxon>
        <taxon>Chromatiales</taxon>
        <taxon>Halothiobacillaceae</taxon>
        <taxon>Halothiobacillus</taxon>
    </lineage>
</organism>
<dbReference type="Proteomes" id="UP000009102">
    <property type="component" value="Chromosome"/>
</dbReference>
<dbReference type="PIRSF" id="PIRSF010372">
    <property type="entry name" value="PaiB"/>
    <property type="match status" value="1"/>
</dbReference>
<dbReference type="OrthoDB" id="9794948at2"/>
<dbReference type="eggNOG" id="COG2808">
    <property type="taxonomic scope" value="Bacteria"/>
</dbReference>
<keyword evidence="2" id="KW-1185">Reference proteome</keyword>
<gene>
    <name evidence="1" type="ordered locus">Hneap_0395</name>
</gene>
<dbReference type="Pfam" id="PF04299">
    <property type="entry name" value="FMN_bind_2"/>
    <property type="match status" value="1"/>
</dbReference>
<accession>D0KXS9</accession>
<reference evidence="1 2" key="1">
    <citation type="submission" date="2009-10" db="EMBL/GenBank/DDBJ databases">
        <title>Complete sequence of Halothiobacillus neapolitanus c2.</title>
        <authorList>
            <consortium name="US DOE Joint Genome Institute"/>
            <person name="Lucas S."/>
            <person name="Copeland A."/>
            <person name="Lapidus A."/>
            <person name="Glavina del Rio T."/>
            <person name="Tice H."/>
            <person name="Bruce D."/>
            <person name="Goodwin L."/>
            <person name="Pitluck S."/>
            <person name="Davenport K."/>
            <person name="Brettin T."/>
            <person name="Detter J.C."/>
            <person name="Han C."/>
            <person name="Tapia R."/>
            <person name="Larimer F."/>
            <person name="Land M."/>
            <person name="Hauser L."/>
            <person name="Kyrpides N."/>
            <person name="Mikhailova N."/>
            <person name="Kerfeld C."/>
            <person name="Cannon G."/>
            <person name="Heinhort S."/>
        </authorList>
    </citation>
    <scope>NUCLEOTIDE SEQUENCE [LARGE SCALE GENOMIC DNA]</scope>
    <source>
        <strain evidence="2">ATCC 23641 / c2</strain>
    </source>
</reference>
<dbReference type="SUPFAM" id="SSF50475">
    <property type="entry name" value="FMN-binding split barrel"/>
    <property type="match status" value="1"/>
</dbReference>
<dbReference type="InterPro" id="IPR012349">
    <property type="entry name" value="Split_barrel_FMN-bd"/>
</dbReference>
<dbReference type="EMBL" id="CP001801">
    <property type="protein sequence ID" value="ACX95252.1"/>
    <property type="molecule type" value="Genomic_DNA"/>
</dbReference>